<protein>
    <submittedName>
        <fullName evidence="2">Uncharacterized protein</fullName>
    </submittedName>
</protein>
<comment type="caution">
    <text evidence="2">The sequence shown here is derived from an EMBL/GenBank/DDBJ whole genome shotgun (WGS) entry which is preliminary data.</text>
</comment>
<proteinExistence type="predicted"/>
<name>A0A4Z2FLB2_9TELE</name>
<keyword evidence="3" id="KW-1185">Reference proteome</keyword>
<gene>
    <name evidence="2" type="ORF">EYF80_047885</name>
</gene>
<dbReference type="AlphaFoldDB" id="A0A4Z2FLB2"/>
<evidence type="ECO:0000313" key="2">
    <source>
        <dbReference type="EMBL" id="TNN41928.1"/>
    </source>
</evidence>
<organism evidence="2 3">
    <name type="scientific">Liparis tanakae</name>
    <name type="common">Tanaka's snailfish</name>
    <dbReference type="NCBI Taxonomy" id="230148"/>
    <lineage>
        <taxon>Eukaryota</taxon>
        <taxon>Metazoa</taxon>
        <taxon>Chordata</taxon>
        <taxon>Craniata</taxon>
        <taxon>Vertebrata</taxon>
        <taxon>Euteleostomi</taxon>
        <taxon>Actinopterygii</taxon>
        <taxon>Neopterygii</taxon>
        <taxon>Teleostei</taxon>
        <taxon>Neoteleostei</taxon>
        <taxon>Acanthomorphata</taxon>
        <taxon>Eupercaria</taxon>
        <taxon>Perciformes</taxon>
        <taxon>Cottioidei</taxon>
        <taxon>Cottales</taxon>
        <taxon>Liparidae</taxon>
        <taxon>Liparis</taxon>
    </lineage>
</organism>
<sequence length="97" mass="10740">MSALLGEQQLRLIGRTHLGFRIAGNQTRCARNHGRGTAKIHPEQLVNSHAGGNRRRAPKTGGAPRCPEDNTFASTERRKRREGDGSRKKDGNQENVK</sequence>
<feature type="region of interest" description="Disordered" evidence="1">
    <location>
        <begin position="31"/>
        <end position="97"/>
    </location>
</feature>
<evidence type="ECO:0000256" key="1">
    <source>
        <dbReference type="SAM" id="MobiDB-lite"/>
    </source>
</evidence>
<dbReference type="EMBL" id="SRLO01001072">
    <property type="protein sequence ID" value="TNN41928.1"/>
    <property type="molecule type" value="Genomic_DNA"/>
</dbReference>
<dbReference type="Proteomes" id="UP000314294">
    <property type="component" value="Unassembled WGS sequence"/>
</dbReference>
<accession>A0A4Z2FLB2</accession>
<feature type="compositionally biased region" description="Basic and acidic residues" evidence="1">
    <location>
        <begin position="81"/>
        <end position="97"/>
    </location>
</feature>
<reference evidence="2 3" key="1">
    <citation type="submission" date="2019-03" db="EMBL/GenBank/DDBJ databases">
        <title>First draft genome of Liparis tanakae, snailfish: a comprehensive survey of snailfish specific genes.</title>
        <authorList>
            <person name="Kim W."/>
            <person name="Song I."/>
            <person name="Jeong J.-H."/>
            <person name="Kim D."/>
            <person name="Kim S."/>
            <person name="Ryu S."/>
            <person name="Song J.Y."/>
            <person name="Lee S.K."/>
        </authorList>
    </citation>
    <scope>NUCLEOTIDE SEQUENCE [LARGE SCALE GENOMIC DNA]</scope>
    <source>
        <tissue evidence="2">Muscle</tissue>
    </source>
</reference>
<evidence type="ECO:0000313" key="3">
    <source>
        <dbReference type="Proteomes" id="UP000314294"/>
    </source>
</evidence>